<dbReference type="CDD" id="cd00475">
    <property type="entry name" value="Cis_IPPS"/>
    <property type="match status" value="1"/>
</dbReference>
<dbReference type="InterPro" id="IPR036424">
    <property type="entry name" value="UPP_synth-like_sf"/>
</dbReference>
<organism evidence="2">
    <name type="scientific">mine drainage metagenome</name>
    <dbReference type="NCBI Taxonomy" id="410659"/>
    <lineage>
        <taxon>unclassified sequences</taxon>
        <taxon>metagenomes</taxon>
        <taxon>ecological metagenomes</taxon>
    </lineage>
</organism>
<dbReference type="EC" id="2.5.1.-" evidence="2"/>
<keyword evidence="1 2" id="KW-0808">Transferase</keyword>
<dbReference type="EMBL" id="AUZY01010950">
    <property type="protein sequence ID" value="EQD36592.1"/>
    <property type="molecule type" value="Genomic_DNA"/>
</dbReference>
<dbReference type="PANTHER" id="PTHR10291:SF43">
    <property type="entry name" value="DEHYDRODOLICHYL DIPHOSPHATE SYNTHASE COMPLEX SUBUNIT DHDDS"/>
    <property type="match status" value="1"/>
</dbReference>
<dbReference type="Pfam" id="PF01255">
    <property type="entry name" value="Prenyltransf"/>
    <property type="match status" value="1"/>
</dbReference>
<dbReference type="GO" id="GO:0045547">
    <property type="term" value="F:ditrans,polycis-polyprenyl diphosphate synthase [(2E,6E)-farnesyl diphosphate specific] activity"/>
    <property type="evidence" value="ECO:0007669"/>
    <property type="project" value="TreeGrafter"/>
</dbReference>
<reference evidence="2" key="2">
    <citation type="journal article" date="2014" name="ISME J.">
        <title>Microbial stratification in low pH oxic and suboxic macroscopic growths along an acid mine drainage.</title>
        <authorList>
            <person name="Mendez-Garcia C."/>
            <person name="Mesa V."/>
            <person name="Sprenger R.R."/>
            <person name="Richter M."/>
            <person name="Diez M.S."/>
            <person name="Solano J."/>
            <person name="Bargiela R."/>
            <person name="Golyshina O.V."/>
            <person name="Manteca A."/>
            <person name="Ramos J.L."/>
            <person name="Gallego J.R."/>
            <person name="Llorente I."/>
            <person name="Martins Dos Santos V.A."/>
            <person name="Jensen O.N."/>
            <person name="Pelaez A.I."/>
            <person name="Sanchez J."/>
            <person name="Ferrer M."/>
        </authorList>
    </citation>
    <scope>NUCLEOTIDE SEQUENCE</scope>
</reference>
<name>T0YXE3_9ZZZZ</name>
<dbReference type="InterPro" id="IPR001441">
    <property type="entry name" value="UPP_synth-like"/>
</dbReference>
<dbReference type="PANTHER" id="PTHR10291">
    <property type="entry name" value="DEHYDRODOLICHYL DIPHOSPHATE SYNTHASE FAMILY MEMBER"/>
    <property type="match status" value="1"/>
</dbReference>
<protein>
    <submittedName>
        <fullName evidence="2">Di-trans-poly-cis-decaprenylcistransferase-like protein</fullName>
        <ecNumber evidence="2">2.5.1.-</ecNumber>
    </submittedName>
</protein>
<feature type="non-terminal residue" evidence="2">
    <location>
        <position position="190"/>
    </location>
</feature>
<dbReference type="GO" id="GO:0016094">
    <property type="term" value="P:polyprenol biosynthetic process"/>
    <property type="evidence" value="ECO:0007669"/>
    <property type="project" value="TreeGrafter"/>
</dbReference>
<accession>T0YXE3</accession>
<gene>
    <name evidence="2" type="ORF">B1B_16457</name>
</gene>
<dbReference type="AlphaFoldDB" id="T0YXE3"/>
<evidence type="ECO:0000256" key="1">
    <source>
        <dbReference type="ARBA" id="ARBA00022679"/>
    </source>
</evidence>
<dbReference type="Gene3D" id="3.40.1180.10">
    <property type="entry name" value="Decaprenyl diphosphate synthase-like"/>
    <property type="match status" value="1"/>
</dbReference>
<proteinExistence type="predicted"/>
<dbReference type="NCBIfam" id="TIGR00055">
    <property type="entry name" value="uppS"/>
    <property type="match status" value="1"/>
</dbReference>
<comment type="caution">
    <text evidence="2">The sequence shown here is derived from an EMBL/GenBank/DDBJ whole genome shotgun (WGS) entry which is preliminary data.</text>
</comment>
<evidence type="ECO:0000313" key="2">
    <source>
        <dbReference type="EMBL" id="EQD36592.1"/>
    </source>
</evidence>
<sequence length="190" mass="21295">MRAEPVPNHLAIIMDGNRRFAGAHGMNVPNGHAAGRDTLERVLDWCLEVGVRVLTVYALSTENFSRSPDEVEGLMELFDQALRDIATDPRVHRNQIRVRVLGNRELLPARVQEAIAIAERATEQYSAYRYNVALAYGGRDEILRAVRSLAQDVRDGKLEPDQIDSAAVSRRLYTADLPDPDLIFRTSGEE</sequence>
<reference evidence="2" key="1">
    <citation type="submission" date="2013-08" db="EMBL/GenBank/DDBJ databases">
        <authorList>
            <person name="Mendez C."/>
            <person name="Richter M."/>
            <person name="Ferrer M."/>
            <person name="Sanchez J."/>
        </authorList>
    </citation>
    <scope>NUCLEOTIDE SEQUENCE</scope>
</reference>
<dbReference type="SUPFAM" id="SSF64005">
    <property type="entry name" value="Undecaprenyl diphosphate synthase"/>
    <property type="match status" value="1"/>
</dbReference>